<name>A0ABR8KPP6_9SPHN</name>
<sequence>MAEAASPADWFGEASFTYGGETLTITFENMALLEAEGVIGESIADWLPELHATIKAGRNPQLRHISALIYGGLKINHPGISQKDVVAMAMSKDAGMIDAVKRALVSIEIPEDAMAEVGNASARAGNRQQRRAAKKK</sequence>
<accession>A0ABR8KPP6</accession>
<gene>
    <name evidence="1" type="ORF">IB285_10610</name>
</gene>
<proteinExistence type="predicted"/>
<evidence type="ECO:0000313" key="2">
    <source>
        <dbReference type="Proteomes" id="UP000635384"/>
    </source>
</evidence>
<dbReference type="RefSeq" id="WP_190788149.1">
    <property type="nucleotide sequence ID" value="NZ_JACXLC010000001.1"/>
</dbReference>
<protein>
    <recommendedName>
        <fullName evidence="3">Gene transfer agent family protein</fullName>
    </recommendedName>
</protein>
<keyword evidence="2" id="KW-1185">Reference proteome</keyword>
<evidence type="ECO:0008006" key="3">
    <source>
        <dbReference type="Google" id="ProtNLM"/>
    </source>
</evidence>
<comment type="caution">
    <text evidence="1">The sequence shown here is derived from an EMBL/GenBank/DDBJ whole genome shotgun (WGS) entry which is preliminary data.</text>
</comment>
<organism evidence="1 2">
    <name type="scientific">Erythrobacter rubeus</name>
    <dbReference type="NCBI Taxonomy" id="2760803"/>
    <lineage>
        <taxon>Bacteria</taxon>
        <taxon>Pseudomonadati</taxon>
        <taxon>Pseudomonadota</taxon>
        <taxon>Alphaproteobacteria</taxon>
        <taxon>Sphingomonadales</taxon>
        <taxon>Erythrobacteraceae</taxon>
        <taxon>Erythrobacter/Porphyrobacter group</taxon>
        <taxon>Erythrobacter</taxon>
    </lineage>
</organism>
<dbReference type="Proteomes" id="UP000635384">
    <property type="component" value="Unassembled WGS sequence"/>
</dbReference>
<evidence type="ECO:0000313" key="1">
    <source>
        <dbReference type="EMBL" id="MBD2842708.1"/>
    </source>
</evidence>
<dbReference type="EMBL" id="JACXLC010000001">
    <property type="protein sequence ID" value="MBD2842708.1"/>
    <property type="molecule type" value="Genomic_DNA"/>
</dbReference>
<reference evidence="1 2" key="1">
    <citation type="submission" date="2020-09" db="EMBL/GenBank/DDBJ databases">
        <authorList>
            <person name="Yoon J.-W."/>
        </authorList>
    </citation>
    <scope>NUCLEOTIDE SEQUENCE [LARGE SCALE GENOMIC DNA]</scope>
    <source>
        <strain evidence="1 2">KMU-140</strain>
    </source>
</reference>